<dbReference type="InterPro" id="IPR050183">
    <property type="entry name" value="DsbB"/>
</dbReference>
<keyword evidence="3 14" id="KW-0813">Transport</keyword>
<dbReference type="GO" id="GO:0009055">
    <property type="term" value="F:electron transfer activity"/>
    <property type="evidence" value="ECO:0007669"/>
    <property type="project" value="UniProtKB-UniRule"/>
</dbReference>
<keyword evidence="10 14" id="KW-0472">Membrane</keyword>
<dbReference type="KEGG" id="kge:TQ33_0257"/>
<evidence type="ECO:0000256" key="2">
    <source>
        <dbReference type="ARBA" id="ARBA00008823"/>
    </source>
</evidence>
<dbReference type="InterPro" id="IPR023380">
    <property type="entry name" value="DsbB-like_sf"/>
</dbReference>
<evidence type="ECO:0000256" key="13">
    <source>
        <dbReference type="ARBA" id="ARBA00023284"/>
    </source>
</evidence>
<dbReference type="AlphaFoldDB" id="A0A0F6RBL4"/>
<organism evidence="16 17">
    <name type="scientific">Kangiella geojedonensis</name>
    <dbReference type="NCBI Taxonomy" id="914150"/>
    <lineage>
        <taxon>Bacteria</taxon>
        <taxon>Pseudomonadati</taxon>
        <taxon>Pseudomonadota</taxon>
        <taxon>Gammaproteobacteria</taxon>
        <taxon>Kangiellales</taxon>
        <taxon>Kangiellaceae</taxon>
        <taxon>Kangiella</taxon>
    </lineage>
</organism>
<dbReference type="OrthoDB" id="3711263at2"/>
<evidence type="ECO:0000256" key="7">
    <source>
        <dbReference type="ARBA" id="ARBA00022982"/>
    </source>
</evidence>
<evidence type="ECO:0000256" key="1">
    <source>
        <dbReference type="ARBA" id="ARBA00004429"/>
    </source>
</evidence>
<evidence type="ECO:0000313" key="16">
    <source>
        <dbReference type="EMBL" id="AKE51246.1"/>
    </source>
</evidence>
<dbReference type="InterPro" id="IPR003752">
    <property type="entry name" value="DiS_bond_form_DsbB/BdbC"/>
</dbReference>
<feature type="transmembrane region" description="Helical" evidence="15">
    <location>
        <begin position="40"/>
        <end position="57"/>
    </location>
</feature>
<keyword evidence="4 14" id="KW-1003">Cell membrane</keyword>
<accession>A0A0F6RBL4</accession>
<keyword evidence="7 14" id="KW-0249">Electron transport</keyword>
<feature type="topological domain" description="Periplasmic" evidence="14">
    <location>
        <begin position="26"/>
        <end position="43"/>
    </location>
</feature>
<dbReference type="PANTHER" id="PTHR36570:SF3">
    <property type="entry name" value="DISULFIDE BOND FORMATION PROTEIN B"/>
    <property type="match status" value="1"/>
</dbReference>
<protein>
    <recommendedName>
        <fullName evidence="14">Disulfide bond formation protein B</fullName>
    </recommendedName>
    <alternativeName>
        <fullName evidence="14">Disulfide oxidoreductase</fullName>
    </alternativeName>
</protein>
<keyword evidence="12 14" id="KW-0143">Chaperone</keyword>
<dbReference type="Pfam" id="PF02600">
    <property type="entry name" value="DsbB"/>
    <property type="match status" value="1"/>
</dbReference>
<dbReference type="PANTHER" id="PTHR36570">
    <property type="entry name" value="DISULFIDE BOND FORMATION PROTEIN B"/>
    <property type="match status" value="1"/>
</dbReference>
<dbReference type="RefSeq" id="WP_046560456.1">
    <property type="nucleotide sequence ID" value="NZ_CP010975.1"/>
</dbReference>
<comment type="function">
    <text evidence="14">Required for disulfide bond formation in some periplasmic proteins. Acts by oxidizing the DsbA protein.</text>
</comment>
<dbReference type="EMBL" id="CP010975">
    <property type="protein sequence ID" value="AKE51246.1"/>
    <property type="molecule type" value="Genomic_DNA"/>
</dbReference>
<feature type="transmembrane region" description="Helical" evidence="15">
    <location>
        <begin position="7"/>
        <end position="28"/>
    </location>
</feature>
<feature type="topological domain" description="Cytoplasmic" evidence="14">
    <location>
        <begin position="163"/>
        <end position="170"/>
    </location>
</feature>
<evidence type="ECO:0000256" key="11">
    <source>
        <dbReference type="ARBA" id="ARBA00023157"/>
    </source>
</evidence>
<feature type="transmembrane region" description="Helical" evidence="15">
    <location>
        <begin position="69"/>
        <end position="90"/>
    </location>
</feature>
<name>A0A0F6RBL4_9GAMM</name>
<sequence>MNLNNRGWNFLGAFICYQLIVTALYFQYVDGLEPCPLCMFQRAMVIALGGVLLINAIHNPQINSWANRIYQILALLPAIGGIIIAGRHVYLQHLPEDEVPACGAPLETMMDMLPFTEVIQTVLSGDGECAKISWSFIGLSMPEWMLVIFIIATSVLGFRLFKSFQQPKPF</sequence>
<dbReference type="SUPFAM" id="SSF158442">
    <property type="entry name" value="DsbB-like"/>
    <property type="match status" value="1"/>
</dbReference>
<evidence type="ECO:0000256" key="9">
    <source>
        <dbReference type="ARBA" id="ARBA00023002"/>
    </source>
</evidence>
<dbReference type="GO" id="GO:0015035">
    <property type="term" value="F:protein-disulfide reductase activity"/>
    <property type="evidence" value="ECO:0007669"/>
    <property type="project" value="UniProtKB-UniRule"/>
</dbReference>
<keyword evidence="5" id="KW-0997">Cell inner membrane</keyword>
<evidence type="ECO:0000256" key="15">
    <source>
        <dbReference type="SAM" id="Phobius"/>
    </source>
</evidence>
<evidence type="ECO:0000313" key="17">
    <source>
        <dbReference type="Proteomes" id="UP000034071"/>
    </source>
</evidence>
<dbReference type="Gene3D" id="1.20.1550.10">
    <property type="entry name" value="DsbB-like"/>
    <property type="match status" value="1"/>
</dbReference>
<dbReference type="GO" id="GO:0005886">
    <property type="term" value="C:plasma membrane"/>
    <property type="evidence" value="ECO:0007669"/>
    <property type="project" value="UniProtKB-SubCell"/>
</dbReference>
<proteinExistence type="inferred from homology"/>
<keyword evidence="13 14" id="KW-0676">Redox-active center</keyword>
<dbReference type="STRING" id="914150.TQ33_0257"/>
<evidence type="ECO:0000256" key="10">
    <source>
        <dbReference type="ARBA" id="ARBA00023136"/>
    </source>
</evidence>
<evidence type="ECO:0000256" key="6">
    <source>
        <dbReference type="ARBA" id="ARBA00022692"/>
    </source>
</evidence>
<dbReference type="HAMAP" id="MF_00286">
    <property type="entry name" value="DsbB"/>
    <property type="match status" value="1"/>
</dbReference>
<dbReference type="PATRIC" id="fig|914150.5.peg.263"/>
<evidence type="ECO:0000256" key="4">
    <source>
        <dbReference type="ARBA" id="ARBA00022475"/>
    </source>
</evidence>
<gene>
    <name evidence="14" type="primary">dsbB</name>
    <name evidence="16" type="ORF">TQ33_0257</name>
</gene>
<dbReference type="HOGENOM" id="CLU_098660_1_1_6"/>
<feature type="topological domain" description="Cytoplasmic" evidence="14">
    <location>
        <begin position="1"/>
        <end position="8"/>
    </location>
</feature>
<comment type="similarity">
    <text evidence="2 14">Belongs to the DsbB family.</text>
</comment>
<feature type="transmembrane region" description="Helical" evidence="15">
    <location>
        <begin position="144"/>
        <end position="161"/>
    </location>
</feature>
<evidence type="ECO:0000256" key="14">
    <source>
        <dbReference type="HAMAP-Rule" id="MF_00286"/>
    </source>
</evidence>
<feature type="disulfide bond" description="Redox-active" evidence="14">
    <location>
        <begin position="35"/>
        <end position="38"/>
    </location>
</feature>
<evidence type="ECO:0000256" key="8">
    <source>
        <dbReference type="ARBA" id="ARBA00022989"/>
    </source>
</evidence>
<keyword evidence="17" id="KW-1185">Reference proteome</keyword>
<dbReference type="GO" id="GO:0006457">
    <property type="term" value="P:protein folding"/>
    <property type="evidence" value="ECO:0007669"/>
    <property type="project" value="InterPro"/>
</dbReference>
<keyword evidence="9 14" id="KW-0560">Oxidoreductase</keyword>
<keyword evidence="11 14" id="KW-1015">Disulfide bond</keyword>
<keyword evidence="6 14" id="KW-0812">Transmembrane</keyword>
<comment type="caution">
    <text evidence="14">Lacks conserved residue(s) required for the propagation of feature annotation.</text>
</comment>
<dbReference type="InterPro" id="IPR022920">
    <property type="entry name" value="Disulphide_bond_form_DsbB"/>
</dbReference>
<evidence type="ECO:0000256" key="12">
    <source>
        <dbReference type="ARBA" id="ARBA00023186"/>
    </source>
</evidence>
<comment type="subcellular location">
    <subcellularLocation>
        <location evidence="1">Cell inner membrane</location>
        <topology evidence="1">Multi-pass membrane protein</topology>
    </subcellularLocation>
    <subcellularLocation>
        <location evidence="14">Cell membrane</location>
        <topology evidence="14">Multi-pass membrane protein</topology>
    </subcellularLocation>
</comment>
<keyword evidence="8 14" id="KW-1133">Transmembrane helix</keyword>
<reference evidence="16 17" key="1">
    <citation type="submission" date="2015-02" db="EMBL/GenBank/DDBJ databases">
        <title>Complete genome sequence of Kangiella geojedonensis strain YCS-5T.</title>
        <authorList>
            <person name="Kim K.M."/>
        </authorList>
    </citation>
    <scope>NUCLEOTIDE SEQUENCE [LARGE SCALE GENOMIC DNA]</scope>
    <source>
        <strain evidence="16 17">YCS-5</strain>
    </source>
</reference>
<dbReference type="Proteomes" id="UP000034071">
    <property type="component" value="Chromosome"/>
</dbReference>
<evidence type="ECO:0000256" key="5">
    <source>
        <dbReference type="ARBA" id="ARBA00022519"/>
    </source>
</evidence>
<evidence type="ECO:0000256" key="3">
    <source>
        <dbReference type="ARBA" id="ARBA00022448"/>
    </source>
</evidence>